<comment type="caution">
    <text evidence="1">The sequence shown here is derived from an EMBL/GenBank/DDBJ whole genome shotgun (WGS) entry which is preliminary data.</text>
</comment>
<organism evidence="1 2">
    <name type="scientific">Clostridium paraputrificum</name>
    <dbReference type="NCBI Taxonomy" id="29363"/>
    <lineage>
        <taxon>Bacteria</taxon>
        <taxon>Bacillati</taxon>
        <taxon>Bacillota</taxon>
        <taxon>Clostridia</taxon>
        <taxon>Eubacteriales</taxon>
        <taxon>Clostridiaceae</taxon>
        <taxon>Clostridium</taxon>
    </lineage>
</organism>
<proteinExistence type="predicted"/>
<keyword evidence="1" id="KW-0966">Cell projection</keyword>
<keyword evidence="1" id="KW-0282">Flagellum</keyword>
<reference evidence="1 2" key="1">
    <citation type="submission" date="2016-06" db="EMBL/GenBank/DDBJ databases">
        <authorList>
            <person name="Kjaerup R.B."/>
            <person name="Dalgaard T.S."/>
            <person name="Juul-Madsen H.R."/>
        </authorList>
    </citation>
    <scope>NUCLEOTIDE SEQUENCE [LARGE SCALE GENOMIC DNA]</scope>
    <source>
        <strain evidence="1 2">373-A1</strain>
    </source>
</reference>
<dbReference type="Proteomes" id="UP000092714">
    <property type="component" value="Unassembled WGS sequence"/>
</dbReference>
<dbReference type="InterPro" id="IPR013367">
    <property type="entry name" value="Flagellar_put"/>
</dbReference>
<evidence type="ECO:0000313" key="1">
    <source>
        <dbReference type="EMBL" id="OBY12211.1"/>
    </source>
</evidence>
<dbReference type="GeneID" id="42777358"/>
<dbReference type="RefSeq" id="WP_027099512.1">
    <property type="nucleotide sequence ID" value="NZ_CABHIH010000001.1"/>
</dbReference>
<sequence length="127" mass="13927">MSYRIVNGRAYPVGNIGGVQVNKPINNSKSSGNSFKDVLNKTIENNGYTVSKHAADRLERINFSEMDMKVIGKGFDLAADKGSRNAVMLYKDVALVASIENRTVITAVEKERAVDNVFTNIDSVVML</sequence>
<dbReference type="NCBIfam" id="TIGR02530">
    <property type="entry name" value="flg_new"/>
    <property type="match status" value="1"/>
</dbReference>
<dbReference type="EMBL" id="MAPZ01000009">
    <property type="protein sequence ID" value="OBY12211.1"/>
    <property type="molecule type" value="Genomic_DNA"/>
</dbReference>
<dbReference type="AlphaFoldDB" id="A0A174AFJ1"/>
<evidence type="ECO:0000313" key="2">
    <source>
        <dbReference type="Proteomes" id="UP000092714"/>
    </source>
</evidence>
<keyword evidence="2" id="KW-1185">Reference proteome</keyword>
<keyword evidence="1" id="KW-0969">Cilium</keyword>
<protein>
    <submittedName>
        <fullName evidence="1">Flagellar biosynthesis protein</fullName>
    </submittedName>
</protein>
<dbReference type="eggNOG" id="ENOG5032Y5R">
    <property type="taxonomic scope" value="Bacteria"/>
</dbReference>
<accession>A0A174AFJ1</accession>
<gene>
    <name evidence="1" type="ORF">CP373A1_01050</name>
</gene>
<name>A0A174AFJ1_9CLOT</name>
<dbReference type="OrthoDB" id="165650at2"/>
<dbReference type="Pfam" id="PF12611">
    <property type="entry name" value="Flagellar_put"/>
    <property type="match status" value="1"/>
</dbReference>